<reference evidence="2 3" key="1">
    <citation type="submission" date="2024-08" db="EMBL/GenBank/DDBJ databases">
        <title>Insights into the chromosomal genome structure of Flemingia macrophylla.</title>
        <authorList>
            <person name="Ding Y."/>
            <person name="Zhao Y."/>
            <person name="Bi W."/>
            <person name="Wu M."/>
            <person name="Zhao G."/>
            <person name="Gong Y."/>
            <person name="Li W."/>
            <person name="Zhang P."/>
        </authorList>
    </citation>
    <scope>NUCLEOTIDE SEQUENCE [LARGE SCALE GENOMIC DNA]</scope>
    <source>
        <strain evidence="2">DYQJB</strain>
        <tissue evidence="2">Leaf</tissue>
    </source>
</reference>
<dbReference type="Proteomes" id="UP001603857">
    <property type="component" value="Unassembled WGS sequence"/>
</dbReference>
<dbReference type="AlphaFoldDB" id="A0ABD1MZ52"/>
<comment type="caution">
    <text evidence="2">The sequence shown here is derived from an EMBL/GenBank/DDBJ whole genome shotgun (WGS) entry which is preliminary data.</text>
</comment>
<organism evidence="2 3">
    <name type="scientific">Flemingia macrophylla</name>
    <dbReference type="NCBI Taxonomy" id="520843"/>
    <lineage>
        <taxon>Eukaryota</taxon>
        <taxon>Viridiplantae</taxon>
        <taxon>Streptophyta</taxon>
        <taxon>Embryophyta</taxon>
        <taxon>Tracheophyta</taxon>
        <taxon>Spermatophyta</taxon>
        <taxon>Magnoliopsida</taxon>
        <taxon>eudicotyledons</taxon>
        <taxon>Gunneridae</taxon>
        <taxon>Pentapetalae</taxon>
        <taxon>rosids</taxon>
        <taxon>fabids</taxon>
        <taxon>Fabales</taxon>
        <taxon>Fabaceae</taxon>
        <taxon>Papilionoideae</taxon>
        <taxon>50 kb inversion clade</taxon>
        <taxon>NPAAA clade</taxon>
        <taxon>indigoferoid/millettioid clade</taxon>
        <taxon>Phaseoleae</taxon>
        <taxon>Flemingia</taxon>
    </lineage>
</organism>
<keyword evidence="1" id="KW-0732">Signal</keyword>
<keyword evidence="3" id="KW-1185">Reference proteome</keyword>
<gene>
    <name evidence="2" type="ORF">Fmac_009050</name>
</gene>
<evidence type="ECO:0000313" key="2">
    <source>
        <dbReference type="EMBL" id="KAL2341110.1"/>
    </source>
</evidence>
<accession>A0ABD1MZ52</accession>
<evidence type="ECO:0000256" key="1">
    <source>
        <dbReference type="SAM" id="SignalP"/>
    </source>
</evidence>
<feature type="chain" id="PRO_5044829673" evidence="1">
    <location>
        <begin position="18"/>
        <end position="70"/>
    </location>
</feature>
<name>A0ABD1MZ52_9FABA</name>
<dbReference type="EMBL" id="JBGMDY010000003">
    <property type="protein sequence ID" value="KAL2341110.1"/>
    <property type="molecule type" value="Genomic_DNA"/>
</dbReference>
<feature type="signal peptide" evidence="1">
    <location>
        <begin position="1"/>
        <end position="17"/>
    </location>
</feature>
<sequence>MVTIVLMLGFYIGLNFISTPSPACLNVVFDEFSRDPSSLESFLTGDEKPIEPISDIGIDRINEIMFNDAT</sequence>
<protein>
    <submittedName>
        <fullName evidence="2">Uncharacterized protein</fullName>
    </submittedName>
</protein>
<dbReference type="PANTHER" id="PTHR47681">
    <property type="entry name" value="PHOSPHATIDYLINOSITOL N-ACETYLGLUCOSAMINYLTRANSFERASE SUBUNIT P-RELATED"/>
    <property type="match status" value="1"/>
</dbReference>
<evidence type="ECO:0000313" key="3">
    <source>
        <dbReference type="Proteomes" id="UP001603857"/>
    </source>
</evidence>
<dbReference type="PANTHER" id="PTHR47681:SF3">
    <property type="entry name" value="PHOSPHATIDYLINOSITOL N-ACETYLGLUCOSAMINYLTRANSFERASE SUBUNIT P-RELATED"/>
    <property type="match status" value="1"/>
</dbReference>
<proteinExistence type="predicted"/>